<feature type="compositionally biased region" description="Low complexity" evidence="3">
    <location>
        <begin position="217"/>
        <end position="228"/>
    </location>
</feature>
<dbReference type="Gene3D" id="4.10.400.10">
    <property type="entry name" value="Low-density Lipoprotein Receptor"/>
    <property type="match status" value="1"/>
</dbReference>
<feature type="region of interest" description="Disordered" evidence="3">
    <location>
        <begin position="168"/>
        <end position="236"/>
    </location>
</feature>
<evidence type="ECO:0000256" key="2">
    <source>
        <dbReference type="PROSITE-ProRule" id="PRU00124"/>
    </source>
</evidence>
<reference evidence="4" key="1">
    <citation type="submission" date="2020-07" db="EMBL/GenBank/DDBJ databases">
        <title>The High-quality genome of the commercially important snow crab, Chionoecetes opilio.</title>
        <authorList>
            <person name="Jeong J.-H."/>
            <person name="Ryu S."/>
        </authorList>
    </citation>
    <scope>NUCLEOTIDE SEQUENCE</scope>
    <source>
        <strain evidence="4">MADBK_172401_WGS</strain>
        <tissue evidence="4">Digestive gland</tissue>
    </source>
</reference>
<dbReference type="InterPro" id="IPR002172">
    <property type="entry name" value="LDrepeatLR_classA_rpt"/>
</dbReference>
<keyword evidence="5" id="KW-1185">Reference proteome</keyword>
<feature type="compositionally biased region" description="Acidic residues" evidence="3">
    <location>
        <begin position="58"/>
        <end position="70"/>
    </location>
</feature>
<evidence type="ECO:0000256" key="3">
    <source>
        <dbReference type="SAM" id="MobiDB-lite"/>
    </source>
</evidence>
<accession>A0A8J5CM40</accession>
<name>A0A8J5CM40_CHIOP</name>
<comment type="caution">
    <text evidence="4">The sequence shown here is derived from an EMBL/GenBank/DDBJ whole genome shotgun (WGS) entry which is preliminary data.</text>
</comment>
<dbReference type="InterPro" id="IPR036055">
    <property type="entry name" value="LDL_receptor-like_sf"/>
</dbReference>
<protein>
    <submittedName>
        <fullName evidence="4">Uncharacterized protein</fullName>
    </submittedName>
</protein>
<comment type="caution">
    <text evidence="2">Lacks conserved residue(s) required for the propagation of feature annotation.</text>
</comment>
<keyword evidence="1 2" id="KW-1015">Disulfide bond</keyword>
<organism evidence="4 5">
    <name type="scientific">Chionoecetes opilio</name>
    <name type="common">Atlantic snow crab</name>
    <name type="synonym">Cancer opilio</name>
    <dbReference type="NCBI Taxonomy" id="41210"/>
    <lineage>
        <taxon>Eukaryota</taxon>
        <taxon>Metazoa</taxon>
        <taxon>Ecdysozoa</taxon>
        <taxon>Arthropoda</taxon>
        <taxon>Crustacea</taxon>
        <taxon>Multicrustacea</taxon>
        <taxon>Malacostraca</taxon>
        <taxon>Eumalacostraca</taxon>
        <taxon>Eucarida</taxon>
        <taxon>Decapoda</taxon>
        <taxon>Pleocyemata</taxon>
        <taxon>Brachyura</taxon>
        <taxon>Eubrachyura</taxon>
        <taxon>Majoidea</taxon>
        <taxon>Majidae</taxon>
        <taxon>Chionoecetes</taxon>
    </lineage>
</organism>
<feature type="disulfide bond" evidence="2">
    <location>
        <begin position="108"/>
        <end position="126"/>
    </location>
</feature>
<dbReference type="AlphaFoldDB" id="A0A8J5CM40"/>
<sequence>MANNPPSSNVLALPLLQHGEDLAFEEEEEQDASPRSISFVMVRTPFGYKRKLLRRTDDEDYEGSAMGEEEEGRHLYSAGAGNNKRRPLESREMYSVMADCPVDDLYTCGSGDAICGTQLCDGVADCPDWDDEADCDGSTAGSSISKAELFAQTFAENSTLDIYSRQRHAEANTDDQPVRRQSLQYLNPNQPKALSSQWRRDKLRSGRRGAQRETSQGGRARATTAGGIERARGRRR</sequence>
<dbReference type="Proteomes" id="UP000770661">
    <property type="component" value="Unassembled WGS sequence"/>
</dbReference>
<feature type="region of interest" description="Disordered" evidence="3">
    <location>
        <begin position="57"/>
        <end position="84"/>
    </location>
</feature>
<dbReference type="CDD" id="cd00112">
    <property type="entry name" value="LDLa"/>
    <property type="match status" value="1"/>
</dbReference>
<feature type="disulfide bond" evidence="2">
    <location>
        <begin position="120"/>
        <end position="135"/>
    </location>
</feature>
<gene>
    <name evidence="4" type="ORF">GWK47_001964</name>
</gene>
<feature type="compositionally biased region" description="Polar residues" evidence="3">
    <location>
        <begin position="179"/>
        <end position="197"/>
    </location>
</feature>
<evidence type="ECO:0000313" key="5">
    <source>
        <dbReference type="Proteomes" id="UP000770661"/>
    </source>
</evidence>
<proteinExistence type="predicted"/>
<evidence type="ECO:0000313" key="4">
    <source>
        <dbReference type="EMBL" id="KAG0712922.1"/>
    </source>
</evidence>
<dbReference type="EMBL" id="JACEEZ010021961">
    <property type="protein sequence ID" value="KAG0712922.1"/>
    <property type="molecule type" value="Genomic_DNA"/>
</dbReference>
<dbReference type="SUPFAM" id="SSF57424">
    <property type="entry name" value="LDL receptor-like module"/>
    <property type="match status" value="1"/>
</dbReference>
<evidence type="ECO:0000256" key="1">
    <source>
        <dbReference type="ARBA" id="ARBA00023157"/>
    </source>
</evidence>
<dbReference type="PROSITE" id="PS50068">
    <property type="entry name" value="LDLRA_2"/>
    <property type="match status" value="1"/>
</dbReference>